<evidence type="ECO:0000313" key="2">
    <source>
        <dbReference type="EMBL" id="MFD0914607.1"/>
    </source>
</evidence>
<feature type="signal peptide" evidence="1">
    <location>
        <begin position="1"/>
        <end position="22"/>
    </location>
</feature>
<sequence length="323" mass="34202">MRQSILLTAVLGTLSLAQVSYAAEAEEKAPAAVEAKSPWAATANIGFVSDYYARGISQNWHKPSVQGGLDITHDSGFYVGAWGSNVTPNTFPDATAEVDVYGGYNGAVPGVEGLGYSVGLIGYLYPGGSWKKYRGSASVGPDGANTVLTPRGGRWDTAEVNFGLAYGWVSAKLSVTLTDWFGAERATGWDGSTKGSTYFEVNANYPLPWWDLTLVGHVGQLNVNGKLDTTFSSDGGTNLPSSSFSGASSPDYTDYKIGLSKAFKIGASEGWNGGIYYVGASNKQYWGENGYGGTSFNGKGDSVRAQSKDLNEGRLVLTLTRTF</sequence>
<evidence type="ECO:0000313" key="3">
    <source>
        <dbReference type="Proteomes" id="UP001597128"/>
    </source>
</evidence>
<organism evidence="2 3">
    <name type="scientific">Methylophilus luteus</name>
    <dbReference type="NCBI Taxonomy" id="640108"/>
    <lineage>
        <taxon>Bacteria</taxon>
        <taxon>Pseudomonadati</taxon>
        <taxon>Pseudomonadota</taxon>
        <taxon>Betaproteobacteria</taxon>
        <taxon>Nitrosomonadales</taxon>
        <taxon>Methylophilaceae</taxon>
        <taxon>Methylophilus</taxon>
    </lineage>
</organism>
<protein>
    <submittedName>
        <fullName evidence="2">TorF family putative porin</fullName>
    </submittedName>
</protein>
<keyword evidence="1" id="KW-0732">Signal</keyword>
<dbReference type="Proteomes" id="UP001597128">
    <property type="component" value="Unassembled WGS sequence"/>
</dbReference>
<gene>
    <name evidence="2" type="ORF">ACFQ1Z_13675</name>
</gene>
<dbReference type="InterPro" id="IPR010239">
    <property type="entry name" value="CHP02001"/>
</dbReference>
<keyword evidence="3" id="KW-1185">Reference proteome</keyword>
<dbReference type="Pfam" id="PF09694">
    <property type="entry name" value="Gcw_chp"/>
    <property type="match status" value="1"/>
</dbReference>
<accession>A0ABW3FDW8</accession>
<comment type="caution">
    <text evidence="2">The sequence shown here is derived from an EMBL/GenBank/DDBJ whole genome shotgun (WGS) entry which is preliminary data.</text>
</comment>
<name>A0ABW3FDW8_9PROT</name>
<reference evidence="3" key="1">
    <citation type="journal article" date="2019" name="Int. J. Syst. Evol. Microbiol.">
        <title>The Global Catalogue of Microorganisms (GCM) 10K type strain sequencing project: providing services to taxonomists for standard genome sequencing and annotation.</title>
        <authorList>
            <consortium name="The Broad Institute Genomics Platform"/>
            <consortium name="The Broad Institute Genome Sequencing Center for Infectious Disease"/>
            <person name="Wu L."/>
            <person name="Ma J."/>
        </authorList>
    </citation>
    <scope>NUCLEOTIDE SEQUENCE [LARGE SCALE GENOMIC DNA]</scope>
    <source>
        <strain evidence="3">CCUG 58412</strain>
    </source>
</reference>
<evidence type="ECO:0000256" key="1">
    <source>
        <dbReference type="SAM" id="SignalP"/>
    </source>
</evidence>
<dbReference type="NCBIfam" id="TIGR02001">
    <property type="entry name" value="gcw_chp"/>
    <property type="match status" value="1"/>
</dbReference>
<feature type="chain" id="PRO_5046872647" evidence="1">
    <location>
        <begin position="23"/>
        <end position="323"/>
    </location>
</feature>
<proteinExistence type="predicted"/>
<dbReference type="EMBL" id="JBHTKB010000003">
    <property type="protein sequence ID" value="MFD0914607.1"/>
    <property type="molecule type" value="Genomic_DNA"/>
</dbReference>
<dbReference type="RefSeq" id="WP_379058636.1">
    <property type="nucleotide sequence ID" value="NZ_JBHTKB010000003.1"/>
</dbReference>